<evidence type="ECO:0000313" key="3">
    <source>
        <dbReference type="Proteomes" id="UP001162480"/>
    </source>
</evidence>
<proteinExistence type="predicted"/>
<organism evidence="2 3">
    <name type="scientific">Octopus vulgaris</name>
    <name type="common">Common octopus</name>
    <dbReference type="NCBI Taxonomy" id="6645"/>
    <lineage>
        <taxon>Eukaryota</taxon>
        <taxon>Metazoa</taxon>
        <taxon>Spiralia</taxon>
        <taxon>Lophotrochozoa</taxon>
        <taxon>Mollusca</taxon>
        <taxon>Cephalopoda</taxon>
        <taxon>Coleoidea</taxon>
        <taxon>Octopodiformes</taxon>
        <taxon>Octopoda</taxon>
        <taxon>Incirrata</taxon>
        <taxon>Octopodidae</taxon>
        <taxon>Octopus</taxon>
    </lineage>
</organism>
<protein>
    <submittedName>
        <fullName evidence="2">Uncharacterized protein</fullName>
    </submittedName>
</protein>
<feature type="region of interest" description="Disordered" evidence="1">
    <location>
        <begin position="86"/>
        <end position="128"/>
    </location>
</feature>
<evidence type="ECO:0000256" key="1">
    <source>
        <dbReference type="SAM" id="MobiDB-lite"/>
    </source>
</evidence>
<name>A0AA36EXU8_OCTVU</name>
<keyword evidence="3" id="KW-1185">Reference proteome</keyword>
<sequence length="128" mass="15472">MKRRKTSIQNIEYIETCKIISLRMKEDIRKYNHNEQLKALKKNKSLETVTRKKCLEKDISAVRSKLNRLIIRCEEFYSKLHCTRRSEDSILQRHKSNPTSYSHYNFRDVSEQKTTQERQDTGREQHLI</sequence>
<gene>
    <name evidence="2" type="ORF">OCTVUL_1B027823</name>
</gene>
<dbReference type="AlphaFoldDB" id="A0AA36EXU8"/>
<dbReference type="EMBL" id="OX597814">
    <property type="protein sequence ID" value="CAI9715958.1"/>
    <property type="molecule type" value="Genomic_DNA"/>
</dbReference>
<accession>A0AA36EXU8</accession>
<feature type="compositionally biased region" description="Basic and acidic residues" evidence="1">
    <location>
        <begin position="105"/>
        <end position="128"/>
    </location>
</feature>
<reference evidence="2" key="1">
    <citation type="submission" date="2023-08" db="EMBL/GenBank/DDBJ databases">
        <authorList>
            <person name="Alioto T."/>
            <person name="Alioto T."/>
            <person name="Gomez Garrido J."/>
        </authorList>
    </citation>
    <scope>NUCLEOTIDE SEQUENCE</scope>
</reference>
<dbReference type="Proteomes" id="UP001162480">
    <property type="component" value="Chromosome 1"/>
</dbReference>
<evidence type="ECO:0000313" key="2">
    <source>
        <dbReference type="EMBL" id="CAI9715958.1"/>
    </source>
</evidence>